<evidence type="ECO:0000313" key="3">
    <source>
        <dbReference type="Proteomes" id="UP000027135"/>
    </source>
</evidence>
<dbReference type="EMBL" id="KK853698">
    <property type="protein sequence ID" value="KDQ96192.1"/>
    <property type="molecule type" value="Genomic_DNA"/>
</dbReference>
<accession>A0A067QF74</accession>
<evidence type="ECO:0000313" key="2">
    <source>
        <dbReference type="EMBL" id="KDQ96192.1"/>
    </source>
</evidence>
<keyword evidence="3" id="KW-1185">Reference proteome</keyword>
<proteinExistence type="predicted"/>
<dbReference type="AlphaFoldDB" id="A0A067QF74"/>
<protein>
    <submittedName>
        <fullName evidence="2">Uncharacterized protein</fullName>
    </submittedName>
</protein>
<evidence type="ECO:0000256" key="1">
    <source>
        <dbReference type="SAM" id="MobiDB-lite"/>
    </source>
</evidence>
<name>A0A067QF74_ZOONE</name>
<reference evidence="2 3" key="1">
    <citation type="journal article" date="2014" name="Nat. Commun.">
        <title>Molecular traces of alternative social organization in a termite genome.</title>
        <authorList>
            <person name="Terrapon N."/>
            <person name="Li C."/>
            <person name="Robertson H.M."/>
            <person name="Ji L."/>
            <person name="Meng X."/>
            <person name="Booth W."/>
            <person name="Chen Z."/>
            <person name="Childers C.P."/>
            <person name="Glastad K.M."/>
            <person name="Gokhale K."/>
            <person name="Gowin J."/>
            <person name="Gronenberg W."/>
            <person name="Hermansen R.A."/>
            <person name="Hu H."/>
            <person name="Hunt B.G."/>
            <person name="Huylmans A.K."/>
            <person name="Khalil S.M."/>
            <person name="Mitchell R.D."/>
            <person name="Munoz-Torres M.C."/>
            <person name="Mustard J.A."/>
            <person name="Pan H."/>
            <person name="Reese J.T."/>
            <person name="Scharf M.E."/>
            <person name="Sun F."/>
            <person name="Vogel H."/>
            <person name="Xiao J."/>
            <person name="Yang W."/>
            <person name="Yang Z."/>
            <person name="Yang Z."/>
            <person name="Zhou J."/>
            <person name="Zhu J."/>
            <person name="Brent C.S."/>
            <person name="Elsik C.G."/>
            <person name="Goodisman M.A."/>
            <person name="Liberles D.A."/>
            <person name="Roe R.M."/>
            <person name="Vargo E.L."/>
            <person name="Vilcinskas A."/>
            <person name="Wang J."/>
            <person name="Bornberg-Bauer E."/>
            <person name="Korb J."/>
            <person name="Zhang G."/>
            <person name="Liebig J."/>
        </authorList>
    </citation>
    <scope>NUCLEOTIDE SEQUENCE [LARGE SCALE GENOMIC DNA]</scope>
    <source>
        <tissue evidence="2">Whole organism</tissue>
    </source>
</reference>
<feature type="region of interest" description="Disordered" evidence="1">
    <location>
        <begin position="60"/>
        <end position="86"/>
    </location>
</feature>
<gene>
    <name evidence="2" type="ORF">L798_05787</name>
</gene>
<organism evidence="2 3">
    <name type="scientific">Zootermopsis nevadensis</name>
    <name type="common">Dampwood termite</name>
    <dbReference type="NCBI Taxonomy" id="136037"/>
    <lineage>
        <taxon>Eukaryota</taxon>
        <taxon>Metazoa</taxon>
        <taxon>Ecdysozoa</taxon>
        <taxon>Arthropoda</taxon>
        <taxon>Hexapoda</taxon>
        <taxon>Insecta</taxon>
        <taxon>Pterygota</taxon>
        <taxon>Neoptera</taxon>
        <taxon>Polyneoptera</taxon>
        <taxon>Dictyoptera</taxon>
        <taxon>Blattodea</taxon>
        <taxon>Blattoidea</taxon>
        <taxon>Termitoidae</taxon>
        <taxon>Termopsidae</taxon>
        <taxon>Zootermopsis</taxon>
    </lineage>
</organism>
<sequence>MWKHLLIVRRRMQHAGGRAQGPPHQMLPVIRREPTGNMANYIMASDGQLHSCAEDYTTAESSSDLHRNHRTNVFCPGRNNGPFSAE</sequence>
<dbReference type="InParanoid" id="A0A067QF74"/>
<dbReference type="Proteomes" id="UP000027135">
    <property type="component" value="Unassembled WGS sequence"/>
</dbReference>